<evidence type="ECO:0000313" key="1">
    <source>
        <dbReference type="EMBL" id="CCK82924.1"/>
    </source>
</evidence>
<proteinExistence type="predicted"/>
<dbReference type="RefSeq" id="WP_009557476.1">
    <property type="nucleotide sequence ID" value="NZ_CALZ01000024.1"/>
</dbReference>
<accession>K0NMN7</accession>
<comment type="caution">
    <text evidence="1">The sequence shown here is derived from an EMBL/GenBank/DDBJ whole genome shotgun (WGS) entry which is preliminary data.</text>
</comment>
<dbReference type="Proteomes" id="UP000009325">
    <property type="component" value="Unassembled WGS sequence"/>
</dbReference>
<reference evidence="1 2" key="1">
    <citation type="submission" date="2012-08" db="EMBL/GenBank/DDBJ databases">
        <title>Draft Genome Sequences of Lactobacillus equicursoris CIP 110162T, isolated from thoroughbred racehorse feces and Lactobacillus sp. CRBIP 24.137 isolated from urine of human.</title>
        <authorList>
            <person name="Cousin S."/>
            <person name="Loux V."/>
            <person name="Ma L."/>
            <person name="Creno S."/>
            <person name="Clermont D."/>
            <person name="Bizet C."/>
            <person name="Bouchier C."/>
        </authorList>
    </citation>
    <scope>NUCLEOTIDE SEQUENCE [LARGE SCALE GENOMIC DNA]</scope>
    <source>
        <strain evidence="1 2">66c</strain>
    </source>
</reference>
<dbReference type="EMBL" id="CALZ01000024">
    <property type="protein sequence ID" value="CCK82924.1"/>
    <property type="molecule type" value="Genomic_DNA"/>
</dbReference>
<gene>
    <name evidence="1" type="ORF">BN146_01325</name>
</gene>
<evidence type="ECO:0000313" key="2">
    <source>
        <dbReference type="Proteomes" id="UP000009325"/>
    </source>
</evidence>
<protein>
    <submittedName>
        <fullName evidence="1">Uncharacterized protein</fullName>
    </submittedName>
</protein>
<dbReference type="AlphaFoldDB" id="K0NMN7"/>
<name>K0NMN7_9LACO</name>
<organism evidence="1 2">
    <name type="scientific">Lactobacillus equicursoris 66c</name>
    <dbReference type="NCBI Taxonomy" id="872326"/>
    <lineage>
        <taxon>Bacteria</taxon>
        <taxon>Bacillati</taxon>
        <taxon>Bacillota</taxon>
        <taxon>Bacilli</taxon>
        <taxon>Lactobacillales</taxon>
        <taxon>Lactobacillaceae</taxon>
        <taxon>Lactobacillus</taxon>
    </lineage>
</organism>
<sequence length="151" mass="17938">MQAYLFTLENVINHFKAKSYEDLENLTQEEVFEYFKDSLLQEKEAEEEQELAIILDGRNYDKSERAFRSRSHYMENVAEIEPYSRWLVYRDESGAIRYSEKAGATDHSGLFKRHSSFTREDYSPAQAIKVFDREADRLAPHRPPYNPMNHF</sequence>